<evidence type="ECO:0000256" key="1">
    <source>
        <dbReference type="SAM" id="MobiDB-lite"/>
    </source>
</evidence>
<evidence type="ECO:0000313" key="2">
    <source>
        <dbReference type="EMBL" id="KAG6494519.1"/>
    </source>
</evidence>
<sequence length="178" mass="19654">METTATAGEVPMEAEERAEEKLGRVHRGGAAEERPLSRKNSEVILEGYVGGGGNGRLGRTTSLTSDDLEDLKGCVDLGFEFRYDDIPELRSTLPALELCYPRAQPGASSSRLEDRNNDESPEVSPLVADWKFITPGRLLPPLLLRLRSRVLGDDPEEVKARIKYWAEAVACIIKLCQD</sequence>
<comment type="caution">
    <text evidence="2">The sequence shown here is derived from an EMBL/GenBank/DDBJ whole genome shotgun (WGS) entry which is preliminary data.</text>
</comment>
<name>A0A8J5FUG7_ZINOF</name>
<dbReference type="Proteomes" id="UP000734854">
    <property type="component" value="Unassembled WGS sequence"/>
</dbReference>
<accession>A0A8J5FUG7</accession>
<proteinExistence type="predicted"/>
<feature type="region of interest" description="Disordered" evidence="1">
    <location>
        <begin position="1"/>
        <end position="37"/>
    </location>
</feature>
<dbReference type="PANTHER" id="PTHR31865:SF0">
    <property type="entry name" value="EXPRESSED PROTEIN"/>
    <property type="match status" value="1"/>
</dbReference>
<gene>
    <name evidence="2" type="ORF">ZIOFF_049551</name>
</gene>
<keyword evidence="3" id="KW-1185">Reference proteome</keyword>
<dbReference type="AlphaFoldDB" id="A0A8J5FUG7"/>
<protein>
    <submittedName>
        <fullName evidence="2">Uncharacterized protein</fullName>
    </submittedName>
</protein>
<dbReference type="Pfam" id="PF07939">
    <property type="entry name" value="DUF1685"/>
    <property type="match status" value="1"/>
</dbReference>
<dbReference type="PANTHER" id="PTHR31865">
    <property type="entry name" value="OSJNBA0071G03.3 PROTEIN"/>
    <property type="match status" value="1"/>
</dbReference>
<evidence type="ECO:0000313" key="3">
    <source>
        <dbReference type="Proteomes" id="UP000734854"/>
    </source>
</evidence>
<organism evidence="2 3">
    <name type="scientific">Zingiber officinale</name>
    <name type="common">Ginger</name>
    <name type="synonym">Amomum zingiber</name>
    <dbReference type="NCBI Taxonomy" id="94328"/>
    <lineage>
        <taxon>Eukaryota</taxon>
        <taxon>Viridiplantae</taxon>
        <taxon>Streptophyta</taxon>
        <taxon>Embryophyta</taxon>
        <taxon>Tracheophyta</taxon>
        <taxon>Spermatophyta</taxon>
        <taxon>Magnoliopsida</taxon>
        <taxon>Liliopsida</taxon>
        <taxon>Zingiberales</taxon>
        <taxon>Zingiberaceae</taxon>
        <taxon>Zingiber</taxon>
    </lineage>
</organism>
<dbReference type="EMBL" id="JACMSC010000013">
    <property type="protein sequence ID" value="KAG6494519.1"/>
    <property type="molecule type" value="Genomic_DNA"/>
</dbReference>
<feature type="compositionally biased region" description="Basic and acidic residues" evidence="1">
    <location>
        <begin position="14"/>
        <end position="37"/>
    </location>
</feature>
<dbReference type="InterPro" id="IPR012881">
    <property type="entry name" value="DUF1685"/>
</dbReference>
<reference evidence="2 3" key="1">
    <citation type="submission" date="2020-08" db="EMBL/GenBank/DDBJ databases">
        <title>Plant Genome Project.</title>
        <authorList>
            <person name="Zhang R.-G."/>
        </authorList>
    </citation>
    <scope>NUCLEOTIDE SEQUENCE [LARGE SCALE GENOMIC DNA]</scope>
    <source>
        <tissue evidence="2">Rhizome</tissue>
    </source>
</reference>